<dbReference type="PANTHER" id="PTHR33406">
    <property type="entry name" value="MEMBRANE PROTEIN MJ1562-RELATED"/>
    <property type="match status" value="1"/>
</dbReference>
<protein>
    <submittedName>
        <fullName evidence="9">MMPL family transporter</fullName>
    </submittedName>
</protein>
<proteinExistence type="predicted"/>
<dbReference type="InterPro" id="IPR050545">
    <property type="entry name" value="Mycobact_MmpL"/>
</dbReference>
<dbReference type="InterPro" id="IPR004869">
    <property type="entry name" value="MMPL_dom"/>
</dbReference>
<feature type="compositionally biased region" description="Pro residues" evidence="6">
    <location>
        <begin position="76"/>
        <end position="85"/>
    </location>
</feature>
<feature type="compositionally biased region" description="Low complexity" evidence="6">
    <location>
        <begin position="26"/>
        <end position="44"/>
    </location>
</feature>
<evidence type="ECO:0000259" key="8">
    <source>
        <dbReference type="Pfam" id="PF03176"/>
    </source>
</evidence>
<feature type="transmembrane region" description="Helical" evidence="7">
    <location>
        <begin position="378"/>
        <end position="398"/>
    </location>
</feature>
<feature type="transmembrane region" description="Helical" evidence="7">
    <location>
        <begin position="110"/>
        <end position="130"/>
    </location>
</feature>
<keyword evidence="2" id="KW-1003">Cell membrane</keyword>
<dbReference type="Gene3D" id="1.20.1640.10">
    <property type="entry name" value="Multidrug efflux transporter AcrB transmembrane domain"/>
    <property type="match status" value="2"/>
</dbReference>
<feature type="transmembrane region" description="Helical" evidence="7">
    <location>
        <begin position="628"/>
        <end position="645"/>
    </location>
</feature>
<dbReference type="Proteomes" id="UP001501020">
    <property type="component" value="Unassembled WGS sequence"/>
</dbReference>
<dbReference type="Pfam" id="PF03176">
    <property type="entry name" value="MMPL"/>
    <property type="match status" value="2"/>
</dbReference>
<feature type="transmembrane region" description="Helical" evidence="7">
    <location>
        <begin position="735"/>
        <end position="762"/>
    </location>
</feature>
<keyword evidence="4 7" id="KW-1133">Transmembrane helix</keyword>
<feature type="transmembrane region" description="Helical" evidence="7">
    <location>
        <begin position="774"/>
        <end position="797"/>
    </location>
</feature>
<dbReference type="SUPFAM" id="SSF82866">
    <property type="entry name" value="Multidrug efflux transporter AcrB transmembrane domain"/>
    <property type="match status" value="2"/>
</dbReference>
<evidence type="ECO:0000256" key="5">
    <source>
        <dbReference type="ARBA" id="ARBA00023136"/>
    </source>
</evidence>
<keyword evidence="3 7" id="KW-0812">Transmembrane</keyword>
<organism evidence="9 10">
    <name type="scientific">Actinomadura napierensis</name>
    <dbReference type="NCBI Taxonomy" id="267854"/>
    <lineage>
        <taxon>Bacteria</taxon>
        <taxon>Bacillati</taxon>
        <taxon>Actinomycetota</taxon>
        <taxon>Actinomycetes</taxon>
        <taxon>Streptosporangiales</taxon>
        <taxon>Thermomonosporaceae</taxon>
        <taxon>Actinomadura</taxon>
    </lineage>
</organism>
<evidence type="ECO:0000256" key="4">
    <source>
        <dbReference type="ARBA" id="ARBA00022989"/>
    </source>
</evidence>
<gene>
    <name evidence="9" type="ORF">GCM10009727_50290</name>
</gene>
<keyword evidence="10" id="KW-1185">Reference proteome</keyword>
<name>A0ABN2ZUD5_9ACTN</name>
<evidence type="ECO:0000313" key="9">
    <source>
        <dbReference type="EMBL" id="GAA2147826.1"/>
    </source>
</evidence>
<feature type="region of interest" description="Disordered" evidence="6">
    <location>
        <begin position="816"/>
        <end position="845"/>
    </location>
</feature>
<evidence type="ECO:0000313" key="10">
    <source>
        <dbReference type="Proteomes" id="UP001501020"/>
    </source>
</evidence>
<evidence type="ECO:0000256" key="2">
    <source>
        <dbReference type="ARBA" id="ARBA00022475"/>
    </source>
</evidence>
<evidence type="ECO:0000256" key="3">
    <source>
        <dbReference type="ARBA" id="ARBA00022692"/>
    </source>
</evidence>
<dbReference type="EMBL" id="BAAAMR010000047">
    <property type="protein sequence ID" value="GAA2147826.1"/>
    <property type="molecule type" value="Genomic_DNA"/>
</dbReference>
<feature type="transmembrane region" description="Helical" evidence="7">
    <location>
        <begin position="285"/>
        <end position="318"/>
    </location>
</feature>
<evidence type="ECO:0000256" key="6">
    <source>
        <dbReference type="SAM" id="MobiDB-lite"/>
    </source>
</evidence>
<feature type="domain" description="Membrane transport protein MMPL" evidence="8">
    <location>
        <begin position="498"/>
        <end position="802"/>
    </location>
</feature>
<comment type="subcellular location">
    <subcellularLocation>
        <location evidence="1">Cell membrane</location>
        <topology evidence="1">Multi-pass membrane protein</topology>
    </subcellularLocation>
</comment>
<dbReference type="PANTHER" id="PTHR33406:SF13">
    <property type="entry name" value="MEMBRANE PROTEIN YDFJ"/>
    <property type="match status" value="1"/>
</dbReference>
<feature type="transmembrane region" description="Helical" evidence="7">
    <location>
        <begin position="652"/>
        <end position="673"/>
    </location>
</feature>
<feature type="region of interest" description="Disordered" evidence="6">
    <location>
        <begin position="1"/>
        <end position="93"/>
    </location>
</feature>
<dbReference type="RefSeq" id="WP_344271713.1">
    <property type="nucleotide sequence ID" value="NZ_BAAAMR010000047.1"/>
</dbReference>
<comment type="caution">
    <text evidence="9">The sequence shown here is derived from an EMBL/GenBank/DDBJ whole genome shotgun (WGS) entry which is preliminary data.</text>
</comment>
<keyword evidence="5 7" id="KW-0472">Membrane</keyword>
<accession>A0ABN2ZUD5</accession>
<reference evidence="9 10" key="1">
    <citation type="journal article" date="2019" name="Int. J. Syst. Evol. Microbiol.">
        <title>The Global Catalogue of Microorganisms (GCM) 10K type strain sequencing project: providing services to taxonomists for standard genome sequencing and annotation.</title>
        <authorList>
            <consortium name="The Broad Institute Genomics Platform"/>
            <consortium name="The Broad Institute Genome Sequencing Center for Infectious Disease"/>
            <person name="Wu L."/>
            <person name="Ma J."/>
        </authorList>
    </citation>
    <scope>NUCLEOTIDE SEQUENCE [LARGE SCALE GENOMIC DNA]</scope>
    <source>
        <strain evidence="9 10">JCM 13850</strain>
    </source>
</reference>
<feature type="transmembrane region" description="Helical" evidence="7">
    <location>
        <begin position="467"/>
        <end position="486"/>
    </location>
</feature>
<feature type="transmembrane region" description="Helical" evidence="7">
    <location>
        <begin position="404"/>
        <end position="430"/>
    </location>
</feature>
<feature type="domain" description="Membrane transport protein MMPL" evidence="8">
    <location>
        <begin position="170"/>
        <end position="468"/>
    </location>
</feature>
<evidence type="ECO:0000256" key="7">
    <source>
        <dbReference type="SAM" id="Phobius"/>
    </source>
</evidence>
<sequence>MSENPPAPSGDADAAPGRPAPPPAAGPGSEADPGSEAGAAAESGPGSGTVPEPSREPAAETVAEDAAEPTTASEPEPAPSKPEPAPASGAKPVRPPVVERVVAWSARHKWPVIAAWFGLVVIAFVLSGLVTGDQAHTTGPGEAGRGQRILNEQDVDGAARENVLVQERTPGGAFASDPKLRQATQDLVAALKTTPVSGVLSPLDPGSGKRLISADGRAGLVVFEMTGTDDEKDARFDASKKAVDSVRGKYPDVRIAQAGDRSIAKATDEVYGRDYQRSEMLSLPLTLLILVVVFGALIAAGIPVLLSLSAVVATVSLVQVIKQFMPINSTVASMVLLIGMAVGIDYSLFYLRREREERAAGRTVGEALRITARTSGRAVVMSGVTVMLCLSGLFVTGIDVFRGMAVGTLLVVGLTVVGSVTVLPALLAALGRWVDRGRIPWLGERRTAAGESRVWAAIARAVVRRPVLLGGVAAVLLGLLAIPAFSMRLQDPALTNDLPRSNATVDAAARIQEEFPGGPSPAEVVVWGDRAHDPAVAKAVDGLHREVAASGGALGEPIQVDQVGKVLVVNVPLAGSGSDAASTRALEVLRDKALPATLGKVDGIHYAVTGTTAGPHDFAARLHGRTPIVFAFVLALAFVLLLAAFRSVAIPLVSIALNLLSVGAAYGVVTWVFQDGHLTSVLDFTSYGAVLSWLPLFMFVMLFGLSMDYHIFILSRIRERRLGGAAHRDSIVGGIAGSAGVVTSAAVVMVAVFTIFTTLSAIEYKMFGVGMSVAILLDATIVRGVLLPAIMTLLGRATWAMPGWLRRLPGDDAGAHAAAAVPAPPDASPAGTGGGGPETAVKTAR</sequence>
<feature type="transmembrane region" description="Helical" evidence="7">
    <location>
        <begin position="330"/>
        <end position="351"/>
    </location>
</feature>
<evidence type="ECO:0000256" key="1">
    <source>
        <dbReference type="ARBA" id="ARBA00004651"/>
    </source>
</evidence>
<feature type="transmembrane region" description="Helical" evidence="7">
    <location>
        <begin position="693"/>
        <end position="714"/>
    </location>
</feature>